<accession>A0A8H4EMX9</accession>
<evidence type="ECO:0000313" key="2">
    <source>
        <dbReference type="Proteomes" id="UP000439903"/>
    </source>
</evidence>
<comment type="caution">
    <text evidence="1">The sequence shown here is derived from an EMBL/GenBank/DDBJ whole genome shotgun (WGS) entry which is preliminary data.</text>
</comment>
<proteinExistence type="predicted"/>
<sequence length="95" mass="10848">MSENEQKEAIVKSLDCGRITREAYRSLAQIEHEIPREGAISNIKQKINLKMKKQIPLLLVDILQTIVFEKSEDTPDIIDKNIVTNMLESIRKGGQ</sequence>
<dbReference type="AlphaFoldDB" id="A0A8H4EMX9"/>
<dbReference type="Proteomes" id="UP000439903">
    <property type="component" value="Unassembled WGS sequence"/>
</dbReference>
<name>A0A8H4EMX9_GIGMA</name>
<keyword evidence="2" id="KW-1185">Reference proteome</keyword>
<reference evidence="1 2" key="1">
    <citation type="journal article" date="2019" name="Environ. Microbiol.">
        <title>At the nexus of three kingdoms: the genome of the mycorrhizal fungus Gigaspora margarita provides insights into plant, endobacterial and fungal interactions.</title>
        <authorList>
            <person name="Venice F."/>
            <person name="Ghignone S."/>
            <person name="Salvioli di Fossalunga A."/>
            <person name="Amselem J."/>
            <person name="Novero M."/>
            <person name="Xianan X."/>
            <person name="Sedzielewska Toro K."/>
            <person name="Morin E."/>
            <person name="Lipzen A."/>
            <person name="Grigoriev I.V."/>
            <person name="Henrissat B."/>
            <person name="Martin F.M."/>
            <person name="Bonfante P."/>
        </authorList>
    </citation>
    <scope>NUCLEOTIDE SEQUENCE [LARGE SCALE GENOMIC DNA]</scope>
    <source>
        <strain evidence="1 2">BEG34</strain>
    </source>
</reference>
<organism evidence="1 2">
    <name type="scientific">Gigaspora margarita</name>
    <dbReference type="NCBI Taxonomy" id="4874"/>
    <lineage>
        <taxon>Eukaryota</taxon>
        <taxon>Fungi</taxon>
        <taxon>Fungi incertae sedis</taxon>
        <taxon>Mucoromycota</taxon>
        <taxon>Glomeromycotina</taxon>
        <taxon>Glomeromycetes</taxon>
        <taxon>Diversisporales</taxon>
        <taxon>Gigasporaceae</taxon>
        <taxon>Gigaspora</taxon>
    </lineage>
</organism>
<evidence type="ECO:0000313" key="1">
    <source>
        <dbReference type="EMBL" id="KAF0520287.1"/>
    </source>
</evidence>
<dbReference type="EMBL" id="WTPW01000355">
    <property type="protein sequence ID" value="KAF0520287.1"/>
    <property type="molecule type" value="Genomic_DNA"/>
</dbReference>
<gene>
    <name evidence="1" type="ORF">F8M41_016416</name>
</gene>
<protein>
    <submittedName>
        <fullName evidence="1">Uncharacterized protein</fullName>
    </submittedName>
</protein>
<dbReference type="OrthoDB" id="2414660at2759"/>